<dbReference type="AlphaFoldDB" id="A0A5B7TWJ5"/>
<reference evidence="1 2" key="1">
    <citation type="submission" date="2019-05" db="EMBL/GenBank/DDBJ databases">
        <title>Algicella ahnfeltiae gen. nov., sp. nov., a novel marine bacterium of the family Flavobacteriaceae isolated from a red alga.</title>
        <authorList>
            <person name="Nedashkovskaya O.I."/>
            <person name="Kukhlevskiy A.D."/>
            <person name="Kim S.-G."/>
            <person name="Zhukova N.V."/>
            <person name="Mikhailov V.V."/>
        </authorList>
    </citation>
    <scope>NUCLEOTIDE SEQUENCE [LARGE SCALE GENOMIC DNA]</scope>
    <source>
        <strain evidence="1 2">10Alg115</strain>
    </source>
</reference>
<protein>
    <submittedName>
        <fullName evidence="1">Uncharacterized protein</fullName>
    </submittedName>
</protein>
<dbReference type="OrthoDB" id="1173926at2"/>
<keyword evidence="2" id="KW-1185">Reference proteome</keyword>
<dbReference type="KEGG" id="fbe:FF125_15140"/>
<accession>A0A5B7TWJ5</accession>
<proteinExistence type="predicted"/>
<dbReference type="RefSeq" id="WP_138950550.1">
    <property type="nucleotide sequence ID" value="NZ_CP040749.1"/>
</dbReference>
<dbReference type="Proteomes" id="UP000306229">
    <property type="component" value="Chromosome"/>
</dbReference>
<organism evidence="1 2">
    <name type="scientific">Aureibaculum algae</name>
    <dbReference type="NCBI Taxonomy" id="2584122"/>
    <lineage>
        <taxon>Bacteria</taxon>
        <taxon>Pseudomonadati</taxon>
        <taxon>Bacteroidota</taxon>
        <taxon>Flavobacteriia</taxon>
        <taxon>Flavobacteriales</taxon>
        <taxon>Flavobacteriaceae</taxon>
        <taxon>Aureibaculum</taxon>
    </lineage>
</organism>
<name>A0A5B7TWJ5_9FLAO</name>
<gene>
    <name evidence="1" type="ORF">FF125_15140</name>
</gene>
<dbReference type="EMBL" id="CP040749">
    <property type="protein sequence ID" value="QCX39713.1"/>
    <property type="molecule type" value="Genomic_DNA"/>
</dbReference>
<dbReference type="SUPFAM" id="SSF101898">
    <property type="entry name" value="NHL repeat"/>
    <property type="match status" value="1"/>
</dbReference>
<evidence type="ECO:0000313" key="1">
    <source>
        <dbReference type="EMBL" id="QCX39713.1"/>
    </source>
</evidence>
<sequence length="364" mass="41061">MKKLRKSNMNLKKVNQLFTKIIVKSSLLLILLVMSSCRNGDDEDLPTNKELILGKWEVTSGEFLLDNTKYVYINENNTIDFLSVDELGFKNEWSTNITLTNDEISIAAQGVYIVNYTLVNDELSFQNPDNSIVSLTRNSNAPELDDWIKPLIVLADGLAPWQKDVDIAFDGTHILGWNNDDDEILKVNPNTLAVDETMPTTLNAYAVEIEKSNSGLKQLFQSNAGSSKFTSFLYTTGSKYYESIGLGSWIRGIASIEPSFFWISSHSEQELYKYKSNGAFSPGQILQTVPLEFQPQGLDYQNGYLYIADGNRLHKCQTSPNFKAIESYRLPNHGISGVAFDGTNFWLSARNWNEEIIEILKTDL</sequence>
<evidence type="ECO:0000313" key="2">
    <source>
        <dbReference type="Proteomes" id="UP000306229"/>
    </source>
</evidence>